<accession>W9NRZ9</accession>
<evidence type="ECO:0000313" key="1">
    <source>
        <dbReference type="EMBL" id="EXA35634.1"/>
    </source>
</evidence>
<gene>
    <name evidence="1" type="ORF">FOVG_13681</name>
</gene>
<reference evidence="1" key="1">
    <citation type="submission" date="2011-10" db="EMBL/GenBank/DDBJ databases">
        <title>The Genome Sequence of Fusarium oxysporum HDV247.</title>
        <authorList>
            <consortium name="The Broad Institute Genome Sequencing Platform"/>
            <person name="Ma L.-J."/>
            <person name="Gale L.R."/>
            <person name="Schwartz D.C."/>
            <person name="Zhou S."/>
            <person name="Corby-Kistler H."/>
            <person name="Young S.K."/>
            <person name="Zeng Q."/>
            <person name="Gargeya S."/>
            <person name="Fitzgerald M."/>
            <person name="Haas B."/>
            <person name="Abouelleil A."/>
            <person name="Alvarado L."/>
            <person name="Arachchi H.M."/>
            <person name="Berlin A."/>
            <person name="Brown A."/>
            <person name="Chapman S.B."/>
            <person name="Chen Z."/>
            <person name="Dunbar C."/>
            <person name="Freedman E."/>
            <person name="Gearin G."/>
            <person name="Goldberg J."/>
            <person name="Griggs A."/>
            <person name="Gujja S."/>
            <person name="Heiman D."/>
            <person name="Howarth C."/>
            <person name="Larson L."/>
            <person name="Lui A."/>
            <person name="MacDonald P.J.P."/>
            <person name="Montmayeur A."/>
            <person name="Murphy C."/>
            <person name="Neiman D."/>
            <person name="Pearson M."/>
            <person name="Priest M."/>
            <person name="Roberts A."/>
            <person name="Saif S."/>
            <person name="Shea T."/>
            <person name="Shenoy N."/>
            <person name="Sisk P."/>
            <person name="Stolte C."/>
            <person name="Sykes S."/>
            <person name="Wortman J."/>
            <person name="Nusbaum C."/>
            <person name="Birren B."/>
        </authorList>
    </citation>
    <scope>NUCLEOTIDE SEQUENCE [LARGE SCALE GENOMIC DNA]</scope>
    <source>
        <strain evidence="1">HDV247</strain>
    </source>
</reference>
<dbReference type="OrthoDB" id="5062850at2759"/>
<proteinExistence type="predicted"/>
<dbReference type="AlphaFoldDB" id="W9NRZ9"/>
<sequence>MARPNLVTLPYDVRIKIFQDYFRVEGGYVFSSESEKLTTADGQPIDFSLMYTCRSIANDTKHLPFTLNNISFSTFFSPEWRAWAGRHQFLSHFLCILKADLIYHLQGTEMSPELESALQEKFPHLMPDFKNRLERVYSSRGFFKKDPSGLSGYAFQYWEESRDVSDIIGDWGDERVRLWGKNASMAREAIAFSLRFLGERQGLKLASLLNKAFPGWTASHDPQKLLDLSLDPWDIPSKAVLTRVGRLLRDGAMWRRVKDWNHGLRAKYRFSAAAVAIRFFRQLSVEQRQQLRGVTLIEDAYAVCSPSTHAMGLIEFCKYNPRLRIQRHIKLCRRIPAAFHPCWDHLGYYCVGGPHRTEYNDGADIIPEYAVKGISIWLEEAILLPDAGMPDNSYTLCLDGEPDKTFFSDIFQNILLRHDASIQASRELFRMRPHQFNGAPPYRRWQGGHLSKALKYLIDHHSISESIDSVPLICSNFHPGQPLDIESFIQERLEWESQDWERDGSRLSLHLRQCPPTFGRWIDNLMAYYERQNQLEP</sequence>
<reference evidence="1" key="2">
    <citation type="submission" date="2012-05" db="EMBL/GenBank/DDBJ databases">
        <title>Annotation of the Genome Sequence of Fusarium oxysporum HDV247.</title>
        <authorList>
            <consortium name="The Broad Institute Genomics Platform"/>
            <person name="Ma L.-J."/>
            <person name="Corby-Kistler H."/>
            <person name="Broz K."/>
            <person name="Gale L.R."/>
            <person name="Jonkers W."/>
            <person name="O'Donnell K."/>
            <person name="Ploetz R."/>
            <person name="Steinberg C."/>
            <person name="Schwartz D.C."/>
            <person name="VanEtten H."/>
            <person name="Zhou S."/>
            <person name="Young S.K."/>
            <person name="Zeng Q."/>
            <person name="Gargeya S."/>
            <person name="Fitzgerald M."/>
            <person name="Abouelleil A."/>
            <person name="Alvarado L."/>
            <person name="Chapman S.B."/>
            <person name="Gainer-Dewar J."/>
            <person name="Goldberg J."/>
            <person name="Griggs A."/>
            <person name="Gujja S."/>
            <person name="Hansen M."/>
            <person name="Howarth C."/>
            <person name="Imamovic A."/>
            <person name="Ireland A."/>
            <person name="Larimer J."/>
            <person name="McCowan C."/>
            <person name="Murphy C."/>
            <person name="Pearson M."/>
            <person name="Poon T.W."/>
            <person name="Priest M."/>
            <person name="Roberts A."/>
            <person name="Saif S."/>
            <person name="Shea T."/>
            <person name="Sykes S."/>
            <person name="Wortman J."/>
            <person name="Nusbaum C."/>
            <person name="Birren B."/>
        </authorList>
    </citation>
    <scope>NUCLEOTIDE SEQUENCE</scope>
    <source>
        <strain evidence="1">HDV247</strain>
    </source>
</reference>
<dbReference type="EMBL" id="JH650978">
    <property type="protein sequence ID" value="EXA35634.1"/>
    <property type="molecule type" value="Genomic_DNA"/>
</dbReference>
<name>W9NRZ9_FUSOX</name>
<organism evidence="1">
    <name type="scientific">Fusarium oxysporum f. sp. pisi HDV247</name>
    <dbReference type="NCBI Taxonomy" id="1080344"/>
    <lineage>
        <taxon>Eukaryota</taxon>
        <taxon>Fungi</taxon>
        <taxon>Dikarya</taxon>
        <taxon>Ascomycota</taxon>
        <taxon>Pezizomycotina</taxon>
        <taxon>Sordariomycetes</taxon>
        <taxon>Hypocreomycetidae</taxon>
        <taxon>Hypocreales</taxon>
        <taxon>Nectriaceae</taxon>
        <taxon>Fusarium</taxon>
        <taxon>Fusarium oxysporum species complex</taxon>
    </lineage>
</organism>
<dbReference type="Proteomes" id="UP000030751">
    <property type="component" value="Unassembled WGS sequence"/>
</dbReference>
<protein>
    <submittedName>
        <fullName evidence="1">Uncharacterized protein</fullName>
    </submittedName>
</protein>
<dbReference type="HOGENOM" id="CLU_038958_0_0_1"/>